<protein>
    <submittedName>
        <fullName evidence="2">Uncharacterized protein</fullName>
    </submittedName>
</protein>
<reference evidence="2 3" key="1">
    <citation type="journal article" date="2016" name="Nat. Commun.">
        <title>Thousands of microbial genomes shed light on interconnected biogeochemical processes in an aquifer system.</title>
        <authorList>
            <person name="Anantharaman K."/>
            <person name="Brown C.T."/>
            <person name="Hug L.A."/>
            <person name="Sharon I."/>
            <person name="Castelle C.J."/>
            <person name="Probst A.J."/>
            <person name="Thomas B.C."/>
            <person name="Singh A."/>
            <person name="Wilkins M.J."/>
            <person name="Karaoz U."/>
            <person name="Brodie E.L."/>
            <person name="Williams K.H."/>
            <person name="Hubbard S.S."/>
            <person name="Banfield J.F."/>
        </authorList>
    </citation>
    <scope>NUCLEOTIDE SEQUENCE [LARGE SCALE GENOMIC DNA]</scope>
</reference>
<feature type="compositionally biased region" description="Basic and acidic residues" evidence="1">
    <location>
        <begin position="1"/>
        <end position="13"/>
    </location>
</feature>
<feature type="region of interest" description="Disordered" evidence="1">
    <location>
        <begin position="1"/>
        <end position="20"/>
    </location>
</feature>
<sequence>MQNRFEELHERNMGEPPTPFERGVVLATGTAFITTSLLPFVGPEGALKIAEFFQQGTNSETPWIVGLGQVLRRSQHTPNT</sequence>
<evidence type="ECO:0000313" key="2">
    <source>
        <dbReference type="EMBL" id="OGG35913.1"/>
    </source>
</evidence>
<gene>
    <name evidence="2" type="ORF">A2363_01555</name>
</gene>
<evidence type="ECO:0000256" key="1">
    <source>
        <dbReference type="SAM" id="MobiDB-lite"/>
    </source>
</evidence>
<evidence type="ECO:0000313" key="3">
    <source>
        <dbReference type="Proteomes" id="UP000176186"/>
    </source>
</evidence>
<dbReference type="AlphaFoldDB" id="A0A1F6BGH0"/>
<accession>A0A1F6BGH0</accession>
<dbReference type="Proteomes" id="UP000176186">
    <property type="component" value="Unassembled WGS sequence"/>
</dbReference>
<proteinExistence type="predicted"/>
<name>A0A1F6BGH0_9BACT</name>
<comment type="caution">
    <text evidence="2">The sequence shown here is derived from an EMBL/GenBank/DDBJ whole genome shotgun (WGS) entry which is preliminary data.</text>
</comment>
<dbReference type="EMBL" id="MFKE01000003">
    <property type="protein sequence ID" value="OGG35913.1"/>
    <property type="molecule type" value="Genomic_DNA"/>
</dbReference>
<organism evidence="2 3">
    <name type="scientific">Candidatus Gottesmanbacteria bacterium RIFOXYB1_FULL_47_11</name>
    <dbReference type="NCBI Taxonomy" id="1798401"/>
    <lineage>
        <taxon>Bacteria</taxon>
        <taxon>Candidatus Gottesmaniibacteriota</taxon>
    </lineage>
</organism>